<keyword evidence="9" id="KW-1185">Reference proteome</keyword>
<accession>A0A840DRK4</accession>
<protein>
    <recommendedName>
        <fullName evidence="6">Ribosomal RNA small subunit methyltransferase I</fullName>
        <ecNumber evidence="6">2.1.1.198</ecNumber>
    </recommendedName>
    <alternativeName>
        <fullName evidence="6">16S rRNA 2'-O-ribose C1402 methyltransferase</fullName>
    </alternativeName>
    <alternativeName>
        <fullName evidence="6">rRNA (cytidine-2'-O-)-methyltransferase RsmI</fullName>
    </alternativeName>
</protein>
<reference evidence="8" key="1">
    <citation type="submission" date="2020-08" db="EMBL/GenBank/DDBJ databases">
        <title>Sequencing the genomes of 1000 actinobacteria strains.</title>
        <authorList>
            <person name="Klenk H.-P."/>
        </authorList>
    </citation>
    <scope>NUCLEOTIDE SEQUENCE [LARGE SCALE GENOMIC DNA]</scope>
    <source>
        <strain evidence="8">DSM 27064</strain>
    </source>
</reference>
<evidence type="ECO:0000256" key="4">
    <source>
        <dbReference type="ARBA" id="ARBA00022679"/>
    </source>
</evidence>
<dbReference type="Gene3D" id="3.40.1010.10">
    <property type="entry name" value="Cobalt-precorrin-4 Transmethylase, Domain 1"/>
    <property type="match status" value="1"/>
</dbReference>
<dbReference type="NCBIfam" id="TIGR00096">
    <property type="entry name" value="16S rRNA (cytidine(1402)-2'-O)-methyltransferase"/>
    <property type="match status" value="1"/>
</dbReference>
<dbReference type="PANTHER" id="PTHR46111:SF1">
    <property type="entry name" value="RIBOSOMAL RNA SMALL SUBUNIT METHYLTRANSFERASE I"/>
    <property type="match status" value="1"/>
</dbReference>
<dbReference type="Proteomes" id="UP000571183">
    <property type="component" value="Unassembled WGS sequence"/>
</dbReference>
<dbReference type="InterPro" id="IPR014776">
    <property type="entry name" value="4pyrrole_Mease_sub2"/>
</dbReference>
<proteinExistence type="inferred from homology"/>
<comment type="caution">
    <text evidence="8">The sequence shown here is derived from an EMBL/GenBank/DDBJ whole genome shotgun (WGS) entry which is preliminary data.</text>
</comment>
<dbReference type="Gene3D" id="3.30.950.10">
    <property type="entry name" value="Methyltransferase, Cobalt-precorrin-4 Transmethylase, Domain 2"/>
    <property type="match status" value="1"/>
</dbReference>
<keyword evidence="4 6" id="KW-0808">Transferase</keyword>
<evidence type="ECO:0000256" key="3">
    <source>
        <dbReference type="ARBA" id="ARBA00022603"/>
    </source>
</evidence>
<dbReference type="PROSITE" id="PS01296">
    <property type="entry name" value="RSMI"/>
    <property type="match status" value="1"/>
</dbReference>
<name>A0A840DRK4_9MICO</name>
<comment type="function">
    <text evidence="6">Catalyzes the 2'-O-methylation of the ribose of cytidine 1402 (C1402) in 16S rRNA.</text>
</comment>
<dbReference type="InterPro" id="IPR035996">
    <property type="entry name" value="4pyrrol_Methylase_sf"/>
</dbReference>
<dbReference type="InterPro" id="IPR008189">
    <property type="entry name" value="rRNA_ssu_MeTfrase_I"/>
</dbReference>
<dbReference type="FunFam" id="3.30.950.10:FF:000002">
    <property type="entry name" value="Ribosomal RNA small subunit methyltransferase I"/>
    <property type="match status" value="1"/>
</dbReference>
<dbReference type="CDD" id="cd11648">
    <property type="entry name" value="RsmI"/>
    <property type="match status" value="1"/>
</dbReference>
<evidence type="ECO:0000256" key="6">
    <source>
        <dbReference type="HAMAP-Rule" id="MF_01877"/>
    </source>
</evidence>
<sequence>MAATPIGNLADASPRLRQTLAMATVIAAEDTRKTKQLLQLLEITTAAKLIAVHDHNEKDKAEQLAQLAATSDVVLVSDAGMPTVSDPGYRVVAAAVLAEVPITVIPGPSAPVTALALSGMATDRFAFEGFLPRKTNDLTRTLSALKDDPRTLIFFEAPQRITVTLEQLAKIFGPERPVAICRELTKRYEEVLRGTAAELARELQQRQLKGEIVLVVAGATPQVMTAELAYQQVAERVAAGERLKDACRAVAASTGASARELYDLALANKGGK</sequence>
<dbReference type="InterPro" id="IPR000878">
    <property type="entry name" value="4pyrrol_Mease"/>
</dbReference>
<keyword evidence="3 6" id="KW-0489">Methyltransferase</keyword>
<keyword evidence="2 6" id="KW-0698">rRNA processing</keyword>
<evidence type="ECO:0000256" key="1">
    <source>
        <dbReference type="ARBA" id="ARBA00022490"/>
    </source>
</evidence>
<gene>
    <name evidence="6" type="primary">rsmI</name>
    <name evidence="8" type="ORF">F5897_001477</name>
</gene>
<evidence type="ECO:0000313" key="8">
    <source>
        <dbReference type="EMBL" id="MBB4072149.1"/>
    </source>
</evidence>
<dbReference type="InterPro" id="IPR014777">
    <property type="entry name" value="4pyrrole_Mease_sub1"/>
</dbReference>
<feature type="domain" description="Tetrapyrrole methylase" evidence="7">
    <location>
        <begin position="3"/>
        <end position="200"/>
    </location>
</feature>
<organism evidence="8 9">
    <name type="scientific">Canibacter oris</name>
    <dbReference type="NCBI Taxonomy" id="1365628"/>
    <lineage>
        <taxon>Bacteria</taxon>
        <taxon>Bacillati</taxon>
        <taxon>Actinomycetota</taxon>
        <taxon>Actinomycetes</taxon>
        <taxon>Micrococcales</taxon>
        <taxon>Microbacteriaceae</taxon>
        <taxon>Canibacter</taxon>
    </lineage>
</organism>
<comment type="catalytic activity">
    <reaction evidence="6">
        <text>cytidine(1402) in 16S rRNA + S-adenosyl-L-methionine = 2'-O-methylcytidine(1402) in 16S rRNA + S-adenosyl-L-homocysteine + H(+)</text>
        <dbReference type="Rhea" id="RHEA:42924"/>
        <dbReference type="Rhea" id="RHEA-COMP:10285"/>
        <dbReference type="Rhea" id="RHEA-COMP:10286"/>
        <dbReference type="ChEBI" id="CHEBI:15378"/>
        <dbReference type="ChEBI" id="CHEBI:57856"/>
        <dbReference type="ChEBI" id="CHEBI:59789"/>
        <dbReference type="ChEBI" id="CHEBI:74495"/>
        <dbReference type="ChEBI" id="CHEBI:82748"/>
        <dbReference type="EC" id="2.1.1.198"/>
    </reaction>
</comment>
<dbReference type="PANTHER" id="PTHR46111">
    <property type="entry name" value="RIBOSOMAL RNA SMALL SUBUNIT METHYLTRANSFERASE I"/>
    <property type="match status" value="1"/>
</dbReference>
<comment type="subcellular location">
    <subcellularLocation>
        <location evidence="6">Cytoplasm</location>
    </subcellularLocation>
</comment>
<evidence type="ECO:0000259" key="7">
    <source>
        <dbReference type="Pfam" id="PF00590"/>
    </source>
</evidence>
<keyword evidence="1 6" id="KW-0963">Cytoplasm</keyword>
<dbReference type="GO" id="GO:0005737">
    <property type="term" value="C:cytoplasm"/>
    <property type="evidence" value="ECO:0007669"/>
    <property type="project" value="UniProtKB-SubCell"/>
</dbReference>
<dbReference type="GO" id="GO:0070677">
    <property type="term" value="F:rRNA (cytosine-2'-O-)-methyltransferase activity"/>
    <property type="evidence" value="ECO:0007669"/>
    <property type="project" value="UniProtKB-UniRule"/>
</dbReference>
<dbReference type="HAMAP" id="MF_01877">
    <property type="entry name" value="16SrRNA_methyltr_I"/>
    <property type="match status" value="1"/>
</dbReference>
<comment type="similarity">
    <text evidence="6">Belongs to the methyltransferase superfamily. RsmI family.</text>
</comment>
<evidence type="ECO:0000313" key="9">
    <source>
        <dbReference type="Proteomes" id="UP000571183"/>
    </source>
</evidence>
<dbReference type="PIRSF" id="PIRSF005917">
    <property type="entry name" value="MTase_YraL"/>
    <property type="match status" value="1"/>
</dbReference>
<dbReference type="SUPFAM" id="SSF53790">
    <property type="entry name" value="Tetrapyrrole methylase"/>
    <property type="match status" value="1"/>
</dbReference>
<dbReference type="InterPro" id="IPR018063">
    <property type="entry name" value="SAM_MeTrfase_RsmI_CS"/>
</dbReference>
<dbReference type="EC" id="2.1.1.198" evidence="6"/>
<keyword evidence="5 6" id="KW-0949">S-adenosyl-L-methionine</keyword>
<evidence type="ECO:0000256" key="2">
    <source>
        <dbReference type="ARBA" id="ARBA00022552"/>
    </source>
</evidence>
<evidence type="ECO:0000256" key="5">
    <source>
        <dbReference type="ARBA" id="ARBA00022691"/>
    </source>
</evidence>
<dbReference type="EMBL" id="JACIFD010000016">
    <property type="protein sequence ID" value="MBB4072149.1"/>
    <property type="molecule type" value="Genomic_DNA"/>
</dbReference>
<dbReference type="Pfam" id="PF00590">
    <property type="entry name" value="TP_methylase"/>
    <property type="match status" value="1"/>
</dbReference>
<dbReference type="AlphaFoldDB" id="A0A840DRK4"/>